<reference evidence="1" key="3">
    <citation type="submission" date="2022-06" db="UniProtKB">
        <authorList>
            <consortium name="EnsemblPlants"/>
        </authorList>
    </citation>
    <scope>IDENTIFICATION</scope>
</reference>
<dbReference type="Gramene" id="TuG1812G0400001727.01.T02">
    <property type="protein sequence ID" value="TuG1812G0400001727.01.T02.cds332485"/>
    <property type="gene ID" value="TuG1812G0400001727.01"/>
</dbReference>
<reference evidence="1" key="2">
    <citation type="submission" date="2018-03" db="EMBL/GenBank/DDBJ databases">
        <title>The Triticum urartu genome reveals the dynamic nature of wheat genome evolution.</title>
        <authorList>
            <person name="Ling H."/>
            <person name="Ma B."/>
            <person name="Shi X."/>
            <person name="Liu H."/>
            <person name="Dong L."/>
            <person name="Sun H."/>
            <person name="Cao Y."/>
            <person name="Gao Q."/>
            <person name="Zheng S."/>
            <person name="Li Y."/>
            <person name="Yu Y."/>
            <person name="Du H."/>
            <person name="Qi M."/>
            <person name="Li Y."/>
            <person name="Yu H."/>
            <person name="Cui Y."/>
            <person name="Wang N."/>
            <person name="Chen C."/>
            <person name="Wu H."/>
            <person name="Zhao Y."/>
            <person name="Zhang J."/>
            <person name="Li Y."/>
            <person name="Zhou W."/>
            <person name="Zhang B."/>
            <person name="Hu W."/>
            <person name="Eijk M."/>
            <person name="Tang J."/>
            <person name="Witsenboer H."/>
            <person name="Zhao S."/>
            <person name="Li Z."/>
            <person name="Zhang A."/>
            <person name="Wang D."/>
            <person name="Liang C."/>
        </authorList>
    </citation>
    <scope>NUCLEOTIDE SEQUENCE [LARGE SCALE GENOMIC DNA]</scope>
    <source>
        <strain evidence="1">cv. G1812</strain>
    </source>
</reference>
<reference evidence="2" key="1">
    <citation type="journal article" date="2013" name="Nature">
        <title>Draft genome of the wheat A-genome progenitor Triticum urartu.</title>
        <authorList>
            <person name="Ling H.Q."/>
            <person name="Zhao S."/>
            <person name="Liu D."/>
            <person name="Wang J."/>
            <person name="Sun H."/>
            <person name="Zhang C."/>
            <person name="Fan H."/>
            <person name="Li D."/>
            <person name="Dong L."/>
            <person name="Tao Y."/>
            <person name="Gao C."/>
            <person name="Wu H."/>
            <person name="Li Y."/>
            <person name="Cui Y."/>
            <person name="Guo X."/>
            <person name="Zheng S."/>
            <person name="Wang B."/>
            <person name="Yu K."/>
            <person name="Liang Q."/>
            <person name="Yang W."/>
            <person name="Lou X."/>
            <person name="Chen J."/>
            <person name="Feng M."/>
            <person name="Jian J."/>
            <person name="Zhang X."/>
            <person name="Luo G."/>
            <person name="Jiang Y."/>
            <person name="Liu J."/>
            <person name="Wang Z."/>
            <person name="Sha Y."/>
            <person name="Zhang B."/>
            <person name="Wu H."/>
            <person name="Tang D."/>
            <person name="Shen Q."/>
            <person name="Xue P."/>
            <person name="Zou S."/>
            <person name="Wang X."/>
            <person name="Liu X."/>
            <person name="Wang F."/>
            <person name="Yang Y."/>
            <person name="An X."/>
            <person name="Dong Z."/>
            <person name="Zhang K."/>
            <person name="Zhang X."/>
            <person name="Luo M.C."/>
            <person name="Dvorak J."/>
            <person name="Tong Y."/>
            <person name="Wang J."/>
            <person name="Yang H."/>
            <person name="Li Z."/>
            <person name="Wang D."/>
            <person name="Zhang A."/>
            <person name="Wang J."/>
        </authorList>
    </citation>
    <scope>NUCLEOTIDE SEQUENCE</scope>
    <source>
        <strain evidence="2">cv. G1812</strain>
    </source>
</reference>
<proteinExistence type="predicted"/>
<dbReference type="EnsemblPlants" id="TuG1812G0400001727.01.T04">
    <property type="protein sequence ID" value="TuG1812G0400001727.01.T04.cds332485"/>
    <property type="gene ID" value="TuG1812G0400001727.01"/>
</dbReference>
<evidence type="ECO:0000313" key="1">
    <source>
        <dbReference type="EnsemblPlants" id="TuG1812G0400001727.01.T05.cds332485"/>
    </source>
</evidence>
<dbReference type="Gramene" id="TuG1812G0400001727.01.T04">
    <property type="protein sequence ID" value="TuG1812G0400001727.01.T04.cds332485"/>
    <property type="gene ID" value="TuG1812G0400001727.01"/>
</dbReference>
<sequence>MQATVGVLADTRDACRHHAHEPRWGREGEVPSHGKASVIRRAWRNWDRGRPMWRLVAGLRRGRQIWPELCTWCGDCGPRVLLVVGTKRRSLALSAAPLRTASCMPHRVLPGRRRHALPSPCLM</sequence>
<dbReference type="EnsemblPlants" id="TuG1812G0400001727.01.T03">
    <property type="protein sequence ID" value="TuG1812G0400001727.01.T03.cds332485"/>
    <property type="gene ID" value="TuG1812G0400001727.01"/>
</dbReference>
<keyword evidence="2" id="KW-1185">Reference proteome</keyword>
<dbReference type="Proteomes" id="UP000015106">
    <property type="component" value="Chromosome 4"/>
</dbReference>
<dbReference type="EnsemblPlants" id="TuG1812G0400001727.01.T05">
    <property type="protein sequence ID" value="TuG1812G0400001727.01.T05.cds332485"/>
    <property type="gene ID" value="TuG1812G0400001727.01"/>
</dbReference>
<organism evidence="1 2">
    <name type="scientific">Triticum urartu</name>
    <name type="common">Red wild einkorn</name>
    <name type="synonym">Crithodium urartu</name>
    <dbReference type="NCBI Taxonomy" id="4572"/>
    <lineage>
        <taxon>Eukaryota</taxon>
        <taxon>Viridiplantae</taxon>
        <taxon>Streptophyta</taxon>
        <taxon>Embryophyta</taxon>
        <taxon>Tracheophyta</taxon>
        <taxon>Spermatophyta</taxon>
        <taxon>Magnoliopsida</taxon>
        <taxon>Liliopsida</taxon>
        <taxon>Poales</taxon>
        <taxon>Poaceae</taxon>
        <taxon>BOP clade</taxon>
        <taxon>Pooideae</taxon>
        <taxon>Triticodae</taxon>
        <taxon>Triticeae</taxon>
        <taxon>Triticinae</taxon>
        <taxon>Triticum</taxon>
    </lineage>
</organism>
<dbReference type="Gramene" id="TuG1812G0400001727.01.T01">
    <property type="protein sequence ID" value="TuG1812G0400001727.01.T01.cds332485"/>
    <property type="gene ID" value="TuG1812G0400001727.01"/>
</dbReference>
<dbReference type="Gramene" id="TuG1812G0400001727.01.T03">
    <property type="protein sequence ID" value="TuG1812G0400001727.01.T03.cds332485"/>
    <property type="gene ID" value="TuG1812G0400001727.01"/>
</dbReference>
<dbReference type="Gramene" id="TuG1812G0400001727.01.T05">
    <property type="protein sequence ID" value="TuG1812G0400001727.01.T05.cds332485"/>
    <property type="gene ID" value="TuG1812G0400001727.01"/>
</dbReference>
<dbReference type="EnsemblPlants" id="TuG1812G0400001727.01.T01">
    <property type="protein sequence ID" value="TuG1812G0400001727.01.T01.cds332485"/>
    <property type="gene ID" value="TuG1812G0400001727.01"/>
</dbReference>
<evidence type="ECO:0000313" key="2">
    <source>
        <dbReference type="Proteomes" id="UP000015106"/>
    </source>
</evidence>
<protein>
    <submittedName>
        <fullName evidence="1">Uncharacterized protein</fullName>
    </submittedName>
</protein>
<name>A0A8R7Q447_TRIUA</name>
<dbReference type="AlphaFoldDB" id="A0A8R7Q447"/>
<dbReference type="EnsemblPlants" id="TuG1812G0400001727.01.T02">
    <property type="protein sequence ID" value="TuG1812G0400001727.01.T02.cds332485"/>
    <property type="gene ID" value="TuG1812G0400001727.01"/>
</dbReference>
<accession>A0A8R7Q447</accession>